<keyword evidence="3" id="KW-1185">Reference proteome</keyword>
<sequence length="196" mass="23196">MKRMTQEKAEQLIKLASANIDFSQLPLDDSSTYRIFQEADTDGIYMMESEWDRYDLLQIKPSNFDELAAAIAFSHGLAINPYIYTYMKILKVHPFTYPRFTELEKVNSILSDTHGILLWKEQKEDILEYFDSMSELEREQNKNAIKIVLHEIELRGHSLSNRKFFRNRALICYKLAYIKAHMPEDFCYYHSKLCTI</sequence>
<dbReference type="PANTHER" id="PTHR32294">
    <property type="entry name" value="DNA POLYMERASE III SUBUNIT ALPHA"/>
    <property type="match status" value="1"/>
</dbReference>
<evidence type="ECO:0000313" key="3">
    <source>
        <dbReference type="Proteomes" id="UP001200470"/>
    </source>
</evidence>
<dbReference type="EMBL" id="JADYTN010000035">
    <property type="protein sequence ID" value="MCF2564746.1"/>
    <property type="molecule type" value="Genomic_DNA"/>
</dbReference>
<dbReference type="InterPro" id="IPR040982">
    <property type="entry name" value="DNA_pol3_finger"/>
</dbReference>
<organism evidence="2 3">
    <name type="scientific">Xylanibacter brevis</name>
    <dbReference type="NCBI Taxonomy" id="83231"/>
    <lineage>
        <taxon>Bacteria</taxon>
        <taxon>Pseudomonadati</taxon>
        <taxon>Bacteroidota</taxon>
        <taxon>Bacteroidia</taxon>
        <taxon>Bacteroidales</taxon>
        <taxon>Prevotellaceae</taxon>
        <taxon>Xylanibacter</taxon>
    </lineage>
</organism>
<proteinExistence type="predicted"/>
<evidence type="ECO:0000313" key="2">
    <source>
        <dbReference type="EMBL" id="MCF2564746.1"/>
    </source>
</evidence>
<dbReference type="InterPro" id="IPR004805">
    <property type="entry name" value="DnaE2/DnaE/PolC"/>
</dbReference>
<evidence type="ECO:0000259" key="1">
    <source>
        <dbReference type="Pfam" id="PF17657"/>
    </source>
</evidence>
<dbReference type="Proteomes" id="UP001200470">
    <property type="component" value="Unassembled WGS sequence"/>
</dbReference>
<comment type="caution">
    <text evidence="2">The sequence shown here is derived from an EMBL/GenBank/DDBJ whole genome shotgun (WGS) entry which is preliminary data.</text>
</comment>
<name>A0ABS9CI02_9BACT</name>
<accession>A0ABS9CI02</accession>
<feature type="domain" description="DNA polymerase III alpha subunit finger" evidence="1">
    <location>
        <begin position="9"/>
        <end position="133"/>
    </location>
</feature>
<reference evidence="2 3" key="1">
    <citation type="submission" date="2020-12" db="EMBL/GenBank/DDBJ databases">
        <title>Whole genome sequences of gut porcine anaerobes.</title>
        <authorList>
            <person name="Kubasova T."/>
            <person name="Jahodarova E."/>
            <person name="Rychlik I."/>
        </authorList>
    </citation>
    <scope>NUCLEOTIDE SEQUENCE [LARGE SCALE GENOMIC DNA]</scope>
    <source>
        <strain evidence="2 3">An925</strain>
    </source>
</reference>
<gene>
    <name evidence="2" type="ORF">I6E12_11635</name>
</gene>
<dbReference type="RefSeq" id="WP_301638625.1">
    <property type="nucleotide sequence ID" value="NZ_JADYTN010000035.1"/>
</dbReference>
<dbReference type="Pfam" id="PF17657">
    <property type="entry name" value="DNA_pol3_finger"/>
    <property type="match status" value="1"/>
</dbReference>
<protein>
    <recommendedName>
        <fullName evidence="1">DNA polymerase III alpha subunit finger domain-containing protein</fullName>
    </recommendedName>
</protein>